<dbReference type="CDD" id="cd01359">
    <property type="entry name" value="Argininosuccinate_lyase"/>
    <property type="match status" value="1"/>
</dbReference>
<organism evidence="4 5">
    <name type="scientific">Brenthis ino</name>
    <name type="common">lesser marbled fritillary</name>
    <dbReference type="NCBI Taxonomy" id="405034"/>
    <lineage>
        <taxon>Eukaryota</taxon>
        <taxon>Metazoa</taxon>
        <taxon>Ecdysozoa</taxon>
        <taxon>Arthropoda</taxon>
        <taxon>Hexapoda</taxon>
        <taxon>Insecta</taxon>
        <taxon>Pterygota</taxon>
        <taxon>Neoptera</taxon>
        <taxon>Endopterygota</taxon>
        <taxon>Lepidoptera</taxon>
        <taxon>Glossata</taxon>
        <taxon>Ditrysia</taxon>
        <taxon>Papilionoidea</taxon>
        <taxon>Nymphalidae</taxon>
        <taxon>Heliconiinae</taxon>
        <taxon>Argynnini</taxon>
        <taxon>Brenthis</taxon>
    </lineage>
</organism>
<dbReference type="GO" id="GO:0005829">
    <property type="term" value="C:cytosol"/>
    <property type="evidence" value="ECO:0007669"/>
    <property type="project" value="TreeGrafter"/>
</dbReference>
<dbReference type="PANTHER" id="PTHR43814">
    <property type="entry name" value="ARGININOSUCCINATE LYASE"/>
    <property type="match status" value="1"/>
</dbReference>
<feature type="non-terminal residue" evidence="4">
    <location>
        <position position="497"/>
    </location>
</feature>
<gene>
    <name evidence="4" type="ORF">BINO364_LOCUS6961</name>
</gene>
<dbReference type="Gene3D" id="1.10.275.10">
    <property type="entry name" value="Fumarase/aspartase (N-terminal domain)"/>
    <property type="match status" value="1"/>
</dbReference>
<name>A0A8J9VFL5_9NEOP</name>
<dbReference type="InterPro" id="IPR020557">
    <property type="entry name" value="Fumarate_lyase_CS"/>
</dbReference>
<reference evidence="4" key="1">
    <citation type="submission" date="2021-12" db="EMBL/GenBank/DDBJ databases">
        <authorList>
            <person name="Martin H S."/>
        </authorList>
    </citation>
    <scope>NUCLEOTIDE SEQUENCE</scope>
</reference>
<dbReference type="EMBL" id="OV170222">
    <property type="protein sequence ID" value="CAH0720773.1"/>
    <property type="molecule type" value="Genomic_DNA"/>
</dbReference>
<dbReference type="InterPro" id="IPR029419">
    <property type="entry name" value="Arg_succ_lyase_C"/>
</dbReference>
<dbReference type="FunFam" id="1.20.200.10:FF:000015">
    <property type="entry name" value="argininosuccinate lyase isoform X2"/>
    <property type="match status" value="1"/>
</dbReference>
<dbReference type="InterPro" id="IPR008948">
    <property type="entry name" value="L-Aspartase-like"/>
</dbReference>
<dbReference type="PRINTS" id="PR00149">
    <property type="entry name" value="FUMRATELYASE"/>
</dbReference>
<dbReference type="Proteomes" id="UP000838878">
    <property type="component" value="Chromosome 2"/>
</dbReference>
<dbReference type="SUPFAM" id="SSF48557">
    <property type="entry name" value="L-aspartase-like"/>
    <property type="match status" value="1"/>
</dbReference>
<feature type="domain" description="Fumarate lyase N-terminal" evidence="2">
    <location>
        <begin position="44"/>
        <end position="328"/>
    </location>
</feature>
<dbReference type="PANTHER" id="PTHR43814:SF1">
    <property type="entry name" value="ARGININOSUCCINATE LYASE"/>
    <property type="match status" value="1"/>
</dbReference>
<dbReference type="InterPro" id="IPR000362">
    <property type="entry name" value="Fumarate_lyase_fam"/>
</dbReference>
<protein>
    <recommendedName>
        <fullName evidence="6">Argininosuccinate lyase</fullName>
    </recommendedName>
</protein>
<evidence type="ECO:0008006" key="6">
    <source>
        <dbReference type="Google" id="ProtNLM"/>
    </source>
</evidence>
<dbReference type="PROSITE" id="PS00163">
    <property type="entry name" value="FUMARATE_LYASES"/>
    <property type="match status" value="1"/>
</dbReference>
<proteinExistence type="inferred from homology"/>
<dbReference type="OrthoDB" id="2561043at2759"/>
<dbReference type="Pfam" id="PF14698">
    <property type="entry name" value="ASL_C2"/>
    <property type="match status" value="1"/>
</dbReference>
<evidence type="ECO:0000313" key="5">
    <source>
        <dbReference type="Proteomes" id="UP000838878"/>
    </source>
</evidence>
<dbReference type="GO" id="GO:0004056">
    <property type="term" value="F:argininosuccinate lyase activity"/>
    <property type="evidence" value="ECO:0007669"/>
    <property type="project" value="InterPro"/>
</dbReference>
<accession>A0A8J9VFL5</accession>
<dbReference type="FunFam" id="1.10.40.30:FF:000001">
    <property type="entry name" value="Argininosuccinate lyase"/>
    <property type="match status" value="1"/>
</dbReference>
<dbReference type="GO" id="GO:0042450">
    <property type="term" value="P:L-arginine biosynthetic process via ornithine"/>
    <property type="evidence" value="ECO:0007669"/>
    <property type="project" value="InterPro"/>
</dbReference>
<evidence type="ECO:0000259" key="2">
    <source>
        <dbReference type="Pfam" id="PF00206"/>
    </source>
</evidence>
<dbReference type="Pfam" id="PF00206">
    <property type="entry name" value="Lyase_1"/>
    <property type="match status" value="1"/>
</dbReference>
<comment type="similarity">
    <text evidence="1">Belongs to the lyase 1 family. Argininosuccinate lyase subfamily.</text>
</comment>
<dbReference type="Gene3D" id="1.10.40.30">
    <property type="entry name" value="Fumarase/aspartase (C-terminal domain)"/>
    <property type="match status" value="1"/>
</dbReference>
<sequence>MWVPDKTNKSFIFTCLDQKYHSIPVGRERYQLWGGCFDEEPSTVLRRLNDSLEIDSRLFREDIKGSKAWAAELNRSGHLGKDDNEILQLGLNKVEKDIERDLRYGRLKDAEEDIHSVVERRLKDYAGESALRLHTGRSRNDQSATDTKLWMMTSIQRAQSELLRLIMVLSKRAREEIDVITSGYTHLQRAQPIRWSHFLLSYAWMFRDDFIRLEEQKNRLSSCPLGSGAIAGCALPIDRRRLAQSLGFNEITPNSMFAVGSRDHIVEFLNWASLCGIHLSRLAEDLIIYSSQEFSIIQHSDQFSTGSSLMPQKRNPDGLELVRGAAGLLLGNAFSFTCILKGLPSTYNKDLQSDKEIIFRSYDKLMDCFKVTTGTVDTMKVDAAKALKLLDPGMLATDLAHALVRRGVPFRRAHHLVGSALRRAAALGLDLQQLPHHEYNAICPEFGTEEDLRKMFSWEESVEQYTSEGGTSKVAVLLQLQQLEKWIKPYEILCERK</sequence>
<evidence type="ECO:0000313" key="4">
    <source>
        <dbReference type="EMBL" id="CAH0720773.1"/>
    </source>
</evidence>
<dbReference type="InterPro" id="IPR022761">
    <property type="entry name" value="Fumarate_lyase_N"/>
</dbReference>
<feature type="domain" description="Argininosuccinate lyase C-terminal" evidence="3">
    <location>
        <begin position="394"/>
        <end position="463"/>
    </location>
</feature>
<evidence type="ECO:0000256" key="1">
    <source>
        <dbReference type="ARBA" id="ARBA00010755"/>
    </source>
</evidence>
<dbReference type="Gene3D" id="1.20.200.10">
    <property type="entry name" value="Fumarase/aspartase (Central domain)"/>
    <property type="match status" value="1"/>
</dbReference>
<dbReference type="InterPro" id="IPR009049">
    <property type="entry name" value="Argininosuccinate_lyase"/>
</dbReference>
<dbReference type="InterPro" id="IPR024083">
    <property type="entry name" value="Fumarase/histidase_N"/>
</dbReference>
<dbReference type="NCBIfam" id="TIGR00838">
    <property type="entry name" value="argH"/>
    <property type="match status" value="1"/>
</dbReference>
<keyword evidence="5" id="KW-1185">Reference proteome</keyword>
<evidence type="ECO:0000259" key="3">
    <source>
        <dbReference type="Pfam" id="PF14698"/>
    </source>
</evidence>
<dbReference type="PRINTS" id="PR00145">
    <property type="entry name" value="ARGSUCLYASE"/>
</dbReference>
<dbReference type="AlphaFoldDB" id="A0A8J9VFL5"/>
<dbReference type="HAMAP" id="MF_00006">
    <property type="entry name" value="Arg_succ_lyase"/>
    <property type="match status" value="1"/>
</dbReference>